<evidence type="ECO:0000313" key="2">
    <source>
        <dbReference type="Proteomes" id="UP001258181"/>
    </source>
</evidence>
<comment type="caution">
    <text evidence="1">The sequence shown here is derived from an EMBL/GenBank/DDBJ whole genome shotgun (WGS) entry which is preliminary data.</text>
</comment>
<keyword evidence="2" id="KW-1185">Reference proteome</keyword>
<proteinExistence type="predicted"/>
<evidence type="ECO:0000313" key="1">
    <source>
        <dbReference type="EMBL" id="MDR7074717.1"/>
    </source>
</evidence>
<sequence length="57" mass="6374">MAVEPASGFRNYFVNGGSKVNIILGKNDDLFLPEYVYELDEGDEIEATLSVKYTLVE</sequence>
<dbReference type="Proteomes" id="UP001258181">
    <property type="component" value="Unassembled WGS sequence"/>
</dbReference>
<gene>
    <name evidence="1" type="ORF">J2X07_003714</name>
</gene>
<dbReference type="RefSeq" id="WP_310262128.1">
    <property type="nucleotide sequence ID" value="NZ_JAVDWA010000010.1"/>
</dbReference>
<dbReference type="EMBL" id="JAVDWA010000010">
    <property type="protein sequence ID" value="MDR7074717.1"/>
    <property type="molecule type" value="Genomic_DNA"/>
</dbReference>
<protein>
    <submittedName>
        <fullName evidence="1">Uncharacterized protein</fullName>
    </submittedName>
</protein>
<reference evidence="1 2" key="1">
    <citation type="submission" date="2023-07" db="EMBL/GenBank/DDBJ databases">
        <title>Sorghum-associated microbial communities from plants grown in Nebraska, USA.</title>
        <authorList>
            <person name="Schachtman D."/>
        </authorList>
    </citation>
    <scope>NUCLEOTIDE SEQUENCE [LARGE SCALE GENOMIC DNA]</scope>
    <source>
        <strain evidence="1 2">BE211</strain>
    </source>
</reference>
<accession>A0ABU1U5H4</accession>
<name>A0ABU1U5H4_9BACL</name>
<organism evidence="1 2">
    <name type="scientific">Fictibacillus barbaricus</name>
    <dbReference type="NCBI Taxonomy" id="182136"/>
    <lineage>
        <taxon>Bacteria</taxon>
        <taxon>Bacillati</taxon>
        <taxon>Bacillota</taxon>
        <taxon>Bacilli</taxon>
        <taxon>Bacillales</taxon>
        <taxon>Fictibacillaceae</taxon>
        <taxon>Fictibacillus</taxon>
    </lineage>
</organism>